<evidence type="ECO:0000259" key="7">
    <source>
        <dbReference type="PROSITE" id="PS50111"/>
    </source>
</evidence>
<dbReference type="InterPro" id="IPR003660">
    <property type="entry name" value="HAMP_dom"/>
</dbReference>
<evidence type="ECO:0000256" key="6">
    <source>
        <dbReference type="SAM" id="Phobius"/>
    </source>
</evidence>
<evidence type="ECO:0000256" key="4">
    <source>
        <dbReference type="ARBA" id="ARBA00029447"/>
    </source>
</evidence>
<keyword evidence="2" id="KW-1003">Cell membrane</keyword>
<keyword evidence="3 5" id="KW-0807">Transducer</keyword>
<dbReference type="PROSITE" id="PS50192">
    <property type="entry name" value="T_SNARE"/>
    <property type="match status" value="1"/>
</dbReference>
<reference evidence="10 11" key="1">
    <citation type="submission" date="2023-07" db="EMBL/GenBank/DDBJ databases">
        <title>Genomic Encyclopedia of Type Strains, Phase IV (KMG-IV): sequencing the most valuable type-strain genomes for metagenomic binning, comparative biology and taxonomic classification.</title>
        <authorList>
            <person name="Goeker M."/>
        </authorList>
    </citation>
    <scope>NUCLEOTIDE SEQUENCE [LARGE SCALE GENOMIC DNA]</scope>
    <source>
        <strain evidence="10 11">DSM 3770</strain>
    </source>
</reference>
<comment type="similarity">
    <text evidence="4">Belongs to the methyl-accepting chemotaxis (MCP) protein family.</text>
</comment>
<dbReference type="PANTHER" id="PTHR32089">
    <property type="entry name" value="METHYL-ACCEPTING CHEMOTAXIS PROTEIN MCPB"/>
    <property type="match status" value="1"/>
</dbReference>
<dbReference type="InterPro" id="IPR000727">
    <property type="entry name" value="T_SNARE_dom"/>
</dbReference>
<keyword evidence="2" id="KW-0997">Cell inner membrane</keyword>
<evidence type="ECO:0000256" key="5">
    <source>
        <dbReference type="PROSITE-ProRule" id="PRU00284"/>
    </source>
</evidence>
<sequence>MSFKNWPLAWKVVSLLLLLGVVSLGGAYYAISQTLWADAQYSRLLNDEATGSLKLARVARFVAQFKGAIYEQAASDTEQTVRTALESQKTQREGVRSNFADAIENLPAFRTDIEAVHASFTQAADGVCKEASRLAMGTSAEENIKAGMVMRDTCSPALDAVVASLVDFNGRLTQRLDAESDDLTAALHRVFWTTLLGILAAVLVVTALAVLVVRAGVVGPLQKGINVMSSLGRGELNVEVEGQERADEIGTIAKALATLRGQLQEAAHLREQAATRERAEREALARRETLATAFVERMQNLAAGFARSSGEVASAARNLSATAEETSHQAQAVAAAAEQASSNVQTVASSAEEMAASVREINGQVTRSAMVADTAFTEAESSNARIGLLASAAVAIGDVVDLIKGIAAQTNLLALNATIEAARAGDAGKGFAVVAAEVKQLAEQTGRATDEIAGKVGEIQEATEGTVKSMGEIVRVIASIKETSTAIAGAVEQQGVATSEIAHNCQQAATGTQQVTQNITGVHQAAGMTGSASAQLMSLSTGLSEQAGDLKGVVDTFVREFAAA</sequence>
<evidence type="ECO:0000256" key="3">
    <source>
        <dbReference type="ARBA" id="ARBA00023224"/>
    </source>
</evidence>
<name>A0ABU0LG07_XANAG</name>
<evidence type="ECO:0000259" key="9">
    <source>
        <dbReference type="PROSITE" id="PS50885"/>
    </source>
</evidence>
<dbReference type="PANTHER" id="PTHR32089:SF112">
    <property type="entry name" value="LYSOZYME-LIKE PROTEIN-RELATED"/>
    <property type="match status" value="1"/>
</dbReference>
<evidence type="ECO:0000313" key="10">
    <source>
        <dbReference type="EMBL" id="MDQ0506077.1"/>
    </source>
</evidence>
<organism evidence="10 11">
    <name type="scientific">Xanthobacter agilis</name>
    <dbReference type="NCBI Taxonomy" id="47492"/>
    <lineage>
        <taxon>Bacteria</taxon>
        <taxon>Pseudomonadati</taxon>
        <taxon>Pseudomonadota</taxon>
        <taxon>Alphaproteobacteria</taxon>
        <taxon>Hyphomicrobiales</taxon>
        <taxon>Xanthobacteraceae</taxon>
        <taxon>Xanthobacter</taxon>
    </lineage>
</organism>
<dbReference type="SMART" id="SM00283">
    <property type="entry name" value="MA"/>
    <property type="match status" value="1"/>
</dbReference>
<evidence type="ECO:0000313" key="11">
    <source>
        <dbReference type="Proteomes" id="UP001241747"/>
    </source>
</evidence>
<proteinExistence type="inferred from homology"/>
<evidence type="ECO:0000256" key="1">
    <source>
        <dbReference type="ARBA" id="ARBA00004429"/>
    </source>
</evidence>
<keyword evidence="11" id="KW-1185">Reference proteome</keyword>
<dbReference type="Proteomes" id="UP001241747">
    <property type="component" value="Unassembled WGS sequence"/>
</dbReference>
<dbReference type="Pfam" id="PF00015">
    <property type="entry name" value="MCPsignal"/>
    <property type="match status" value="1"/>
</dbReference>
<dbReference type="Gene3D" id="6.10.340.10">
    <property type="match status" value="1"/>
</dbReference>
<dbReference type="EMBL" id="JAUSVY010000006">
    <property type="protein sequence ID" value="MDQ0506077.1"/>
    <property type="molecule type" value="Genomic_DNA"/>
</dbReference>
<dbReference type="Gene3D" id="1.10.287.950">
    <property type="entry name" value="Methyl-accepting chemotaxis protein"/>
    <property type="match status" value="1"/>
</dbReference>
<dbReference type="InterPro" id="IPR004089">
    <property type="entry name" value="MCPsignal_dom"/>
</dbReference>
<feature type="transmembrane region" description="Helical" evidence="6">
    <location>
        <begin position="190"/>
        <end position="213"/>
    </location>
</feature>
<keyword evidence="6" id="KW-1133">Transmembrane helix</keyword>
<comment type="caution">
    <text evidence="10">The sequence shown here is derived from an EMBL/GenBank/DDBJ whole genome shotgun (WGS) entry which is preliminary data.</text>
</comment>
<dbReference type="SMART" id="SM00304">
    <property type="entry name" value="HAMP"/>
    <property type="match status" value="1"/>
</dbReference>
<keyword evidence="6" id="KW-0812">Transmembrane</keyword>
<keyword evidence="6" id="KW-0472">Membrane</keyword>
<dbReference type="SUPFAM" id="SSF58104">
    <property type="entry name" value="Methyl-accepting chemotaxis protein (MCP) signaling domain"/>
    <property type="match status" value="1"/>
</dbReference>
<feature type="domain" description="T-SNARE coiled-coil homology" evidence="8">
    <location>
        <begin position="460"/>
        <end position="522"/>
    </location>
</feature>
<feature type="domain" description="Methyl-accepting transducer" evidence="7">
    <location>
        <begin position="308"/>
        <end position="540"/>
    </location>
</feature>
<gene>
    <name evidence="10" type="ORF">QOZ94_002881</name>
</gene>
<evidence type="ECO:0000259" key="8">
    <source>
        <dbReference type="PROSITE" id="PS50192"/>
    </source>
</evidence>
<comment type="subcellular location">
    <subcellularLocation>
        <location evidence="1">Cell inner membrane</location>
        <topology evidence="1">Multi-pass membrane protein</topology>
    </subcellularLocation>
</comment>
<dbReference type="PROSITE" id="PS50885">
    <property type="entry name" value="HAMP"/>
    <property type="match status" value="1"/>
</dbReference>
<accession>A0ABU0LG07</accession>
<protein>
    <submittedName>
        <fullName evidence="10">Methyl-accepting chemotaxis protein</fullName>
    </submittedName>
</protein>
<dbReference type="PROSITE" id="PS50111">
    <property type="entry name" value="CHEMOTAXIS_TRANSDUC_2"/>
    <property type="match status" value="1"/>
</dbReference>
<feature type="domain" description="HAMP" evidence="9">
    <location>
        <begin position="215"/>
        <end position="268"/>
    </location>
</feature>
<evidence type="ECO:0000256" key="2">
    <source>
        <dbReference type="ARBA" id="ARBA00022519"/>
    </source>
</evidence>
<dbReference type="RefSeq" id="WP_237343837.1">
    <property type="nucleotide sequence ID" value="NZ_JABWGX010000001.1"/>
</dbReference>